<dbReference type="Proteomes" id="UP000664601">
    <property type="component" value="Unassembled WGS sequence"/>
</dbReference>
<proteinExistence type="predicted"/>
<reference evidence="2 3" key="1">
    <citation type="submission" date="2021-03" db="EMBL/GenBank/DDBJ databases">
        <title>Enterococcal diversity collection.</title>
        <authorList>
            <person name="Gilmore M.S."/>
            <person name="Schwartzman J."/>
            <person name="Van Tyne D."/>
            <person name="Martin M."/>
            <person name="Earl A.M."/>
            <person name="Manson A.L."/>
            <person name="Straub T."/>
            <person name="Salamzade R."/>
            <person name="Saavedra J."/>
            <person name="Lebreton F."/>
            <person name="Prichula J."/>
            <person name="Schaufler K."/>
            <person name="Gaca A."/>
            <person name="Sgardioli B."/>
            <person name="Wagenaar J."/>
            <person name="Strong T."/>
        </authorList>
    </citation>
    <scope>NUCLEOTIDE SEQUENCE [LARGE SCALE GENOMIC DNA]</scope>
    <source>
        <strain evidence="2 3">669A</strain>
    </source>
</reference>
<keyword evidence="3" id="KW-1185">Reference proteome</keyword>
<dbReference type="PANTHER" id="PTHR22916:SF3">
    <property type="entry name" value="UDP-GLCNAC:BETAGAL BETA-1,3-N-ACETYLGLUCOSAMINYLTRANSFERASE-LIKE PROTEIN 1"/>
    <property type="match status" value="1"/>
</dbReference>
<dbReference type="InterPro" id="IPR029044">
    <property type="entry name" value="Nucleotide-diphossugar_trans"/>
</dbReference>
<comment type="caution">
    <text evidence="2">The sequence shown here is derived from an EMBL/GenBank/DDBJ whole genome shotgun (WGS) entry which is preliminary data.</text>
</comment>
<dbReference type="Pfam" id="PF00535">
    <property type="entry name" value="Glycos_transf_2"/>
    <property type="match status" value="1"/>
</dbReference>
<dbReference type="InterPro" id="IPR008928">
    <property type="entry name" value="6-hairpin_glycosidase_sf"/>
</dbReference>
<dbReference type="SUPFAM" id="SSF48208">
    <property type="entry name" value="Six-hairpin glycosidases"/>
    <property type="match status" value="1"/>
</dbReference>
<evidence type="ECO:0000313" key="2">
    <source>
        <dbReference type="EMBL" id="MBO1305893.1"/>
    </source>
</evidence>
<dbReference type="Gene3D" id="3.90.550.10">
    <property type="entry name" value="Spore Coat Polysaccharide Biosynthesis Protein SpsA, Chain A"/>
    <property type="match status" value="1"/>
</dbReference>
<dbReference type="CDD" id="cd00761">
    <property type="entry name" value="Glyco_tranf_GTA_type"/>
    <property type="match status" value="1"/>
</dbReference>
<protein>
    <submittedName>
        <fullName evidence="2">Glycosyltransferase family 2 protein</fullName>
    </submittedName>
</protein>
<organism evidence="2 3">
    <name type="scientific">Candidatus Enterococcus moelleringii</name>
    <dbReference type="NCBI Taxonomy" id="2815325"/>
    <lineage>
        <taxon>Bacteria</taxon>
        <taxon>Bacillati</taxon>
        <taxon>Bacillota</taxon>
        <taxon>Bacilli</taxon>
        <taxon>Lactobacillales</taxon>
        <taxon>Enterococcaceae</taxon>
        <taxon>Enterococcus</taxon>
    </lineage>
</organism>
<dbReference type="PANTHER" id="PTHR22916">
    <property type="entry name" value="GLYCOSYLTRANSFERASE"/>
    <property type="match status" value="1"/>
</dbReference>
<sequence>MVSGNNSLLKEVRETLQSKSDKNNIHFFVTTCSENARGVVWQATGYRFEKAWLKVERYLNEFDKFPKWLKIELVDTSEAVSADEGIAAFYQTQRNNYFRYGVKFKKDNTYTFLPEEIVGNSLLVPPDVHVVGKRDARLKISEDNFSQYIASRDQKTCLKLVSHFDSQWRFFTKKGIFIEDGIIYPLENEAYGQGVRRIDTENQWLMLKQGIERGANYLVDQVTNTGKFIYGYFPVYGRKINSYNSVRHYSSLYALLEAYEYLKEQGKAGDDFLQKIEQGLQWGLMNLTQVTEDCYYVVERLKSGVELKLGAQAMVILALTKYQTVTGNQQFLPSIKKFLAGMKSFIAADGATTHVLNEDLTEKEAFRIIYYDGEALFAIMRAYPLVKRKEWLELAERLMNHFIVKKYERYHDHWLSYSVNELTKYVPRRKYFEFGVRNALDNLSFIENRDTAYPTMLELLVAAVKMFDRIEEIGFKETLFTEEEFFHLKQVMEKRAIHELRTGTMWPELAMFFVKPETIAGGFYVRHDRCRMRIDDAEHFLSGLINYQEYMQPDTVIEDRPRALEMDEADVEDSIDISVLIPVYNREKEIADCLNKLARSTFDKARFEVIVADDASTDNTVKAIQSFEDQFEHLKIVCLPENSGGASVPRNMALKQAKGKWVMFVDSDDYITPFALEGSYQLAIKDEETDLVGMPYFRAEGSKRALGRSCFSSPTAVTGLDFLDTKLYNSLNIVGKLIRKEVLDKYPIEFPLGIKVREDNWFSMKLYAVVRKVALLGNKKSYYFCGDRDGVSLSRTGTPPRDAMKIYSEVFRFIFELEELSQDRKADILAIYMNRYAGMIRRGRYSPERLFNRIGHSLYLVKKSRYLDPMPKQFIEDLYSGKYERQ</sequence>
<name>A0ABS3L8E3_9ENTE</name>
<gene>
    <name evidence="2" type="ORF">JZO70_06965</name>
</gene>
<evidence type="ECO:0000313" key="3">
    <source>
        <dbReference type="Proteomes" id="UP000664601"/>
    </source>
</evidence>
<feature type="domain" description="Glycosyltransferase 2-like" evidence="1">
    <location>
        <begin position="578"/>
        <end position="709"/>
    </location>
</feature>
<accession>A0ABS3L8E3</accession>
<dbReference type="InterPro" id="IPR001173">
    <property type="entry name" value="Glyco_trans_2-like"/>
</dbReference>
<dbReference type="SUPFAM" id="SSF53448">
    <property type="entry name" value="Nucleotide-diphospho-sugar transferases"/>
    <property type="match status" value="1"/>
</dbReference>
<dbReference type="EMBL" id="JAFREM010000012">
    <property type="protein sequence ID" value="MBO1305893.1"/>
    <property type="molecule type" value="Genomic_DNA"/>
</dbReference>
<dbReference type="RefSeq" id="WP_207672827.1">
    <property type="nucleotide sequence ID" value="NZ_JAFREM010000012.1"/>
</dbReference>
<evidence type="ECO:0000259" key="1">
    <source>
        <dbReference type="Pfam" id="PF00535"/>
    </source>
</evidence>